<evidence type="ECO:0000313" key="2">
    <source>
        <dbReference type="Proteomes" id="UP000198282"/>
    </source>
</evidence>
<proteinExistence type="predicted"/>
<evidence type="ECO:0000313" key="1">
    <source>
        <dbReference type="EMBL" id="SNT25287.1"/>
    </source>
</evidence>
<keyword evidence="2" id="KW-1185">Reference proteome</keyword>
<accession>A0A239L3W5</accession>
<feature type="non-terminal residue" evidence="1">
    <location>
        <position position="81"/>
    </location>
</feature>
<sequence length="81" mass="8452">MRLVAIGAAVGVLVAGVALPAVGGAGLGIMSATNEVNLKPEDLTEPPPAEVTVVQDARGNEIARFYEEYREVVTLDEMAEV</sequence>
<dbReference type="AlphaFoldDB" id="A0A239L3W5"/>
<protein>
    <submittedName>
        <fullName evidence="1">Uncharacterized protein</fullName>
    </submittedName>
</protein>
<gene>
    <name evidence="1" type="ORF">SAMN05216276_103092</name>
</gene>
<dbReference type="EMBL" id="FZOD01000030">
    <property type="protein sequence ID" value="SNT25287.1"/>
    <property type="molecule type" value="Genomic_DNA"/>
</dbReference>
<name>A0A239L3W5_9ACTN</name>
<organism evidence="1 2">
    <name type="scientific">Streptosporangium subroseum</name>
    <dbReference type="NCBI Taxonomy" id="106412"/>
    <lineage>
        <taxon>Bacteria</taxon>
        <taxon>Bacillati</taxon>
        <taxon>Actinomycetota</taxon>
        <taxon>Actinomycetes</taxon>
        <taxon>Streptosporangiales</taxon>
        <taxon>Streptosporangiaceae</taxon>
        <taxon>Streptosporangium</taxon>
    </lineage>
</organism>
<dbReference type="Proteomes" id="UP000198282">
    <property type="component" value="Unassembled WGS sequence"/>
</dbReference>
<reference evidence="1 2" key="1">
    <citation type="submission" date="2017-06" db="EMBL/GenBank/DDBJ databases">
        <authorList>
            <person name="Kim H.J."/>
            <person name="Triplett B.A."/>
        </authorList>
    </citation>
    <scope>NUCLEOTIDE SEQUENCE [LARGE SCALE GENOMIC DNA]</scope>
    <source>
        <strain evidence="1 2">CGMCC 4.2132</strain>
    </source>
</reference>